<dbReference type="EMBL" id="LAZR01010076">
    <property type="protein sequence ID" value="KKM68946.1"/>
    <property type="molecule type" value="Genomic_DNA"/>
</dbReference>
<organism evidence="1">
    <name type="scientific">marine sediment metagenome</name>
    <dbReference type="NCBI Taxonomy" id="412755"/>
    <lineage>
        <taxon>unclassified sequences</taxon>
        <taxon>metagenomes</taxon>
        <taxon>ecological metagenomes</taxon>
    </lineage>
</organism>
<comment type="caution">
    <text evidence="1">The sequence shown here is derived from an EMBL/GenBank/DDBJ whole genome shotgun (WGS) entry which is preliminary data.</text>
</comment>
<sequence length="373" mass="42831">FGFTWELAKNPDSIEQTVQTFEDGIAQLYFGGEAIPSFFPNYGAGIMAAVFGVIPKFQTQTVWFSRPTSPDDIVSHLESVKLNANNPWYSRLLRITEYVAKRSHNKYQVSMTDLGGILDILSSFLGPKNLILTMKRRPDIIDTCRAIILEKTLKVYDDLQKIIYKYNDGCNGWLNVWNKKKWYPIQCDFSAMFSPKWFKRFALPDIVTQAAHMDYAIYHLDGPNALNHIDDLLAIPEITGIQWVPGGGREPMGHEKWFPVYKKIQAAGKNIVTTVTPSRLSVMYRTFDAKGLYVRTMFRNKSLAEYYLPKFMGGDAGEIIDLCIEWAEQKALKQISRSNFNNFISENEIQIGSMNPKKLHLEINRKLKRKMNL</sequence>
<proteinExistence type="predicted"/>
<dbReference type="AlphaFoldDB" id="A0A0F9K2R2"/>
<accession>A0A0F9K2R2</accession>
<reference evidence="1" key="1">
    <citation type="journal article" date="2015" name="Nature">
        <title>Complex archaea that bridge the gap between prokaryotes and eukaryotes.</title>
        <authorList>
            <person name="Spang A."/>
            <person name="Saw J.H."/>
            <person name="Jorgensen S.L."/>
            <person name="Zaremba-Niedzwiedzka K."/>
            <person name="Martijn J."/>
            <person name="Lind A.E."/>
            <person name="van Eijk R."/>
            <person name="Schleper C."/>
            <person name="Guy L."/>
            <person name="Ettema T.J."/>
        </authorList>
    </citation>
    <scope>NUCLEOTIDE SEQUENCE</scope>
</reference>
<name>A0A0F9K2R2_9ZZZZ</name>
<dbReference type="Gene3D" id="3.20.20.210">
    <property type="match status" value="1"/>
</dbReference>
<feature type="non-terminal residue" evidence="1">
    <location>
        <position position="1"/>
    </location>
</feature>
<protein>
    <recommendedName>
        <fullName evidence="2">Uroporphyrinogen decarboxylase (URO-D) domain-containing protein</fullName>
    </recommendedName>
</protein>
<gene>
    <name evidence="1" type="ORF">LCGC14_1455840</name>
</gene>
<evidence type="ECO:0008006" key="2">
    <source>
        <dbReference type="Google" id="ProtNLM"/>
    </source>
</evidence>
<dbReference type="InterPro" id="IPR038071">
    <property type="entry name" value="UROD/MetE-like_sf"/>
</dbReference>
<evidence type="ECO:0000313" key="1">
    <source>
        <dbReference type="EMBL" id="KKM68946.1"/>
    </source>
</evidence>